<dbReference type="InterPro" id="IPR003439">
    <property type="entry name" value="ABC_transporter-like_ATP-bd"/>
</dbReference>
<dbReference type="InterPro" id="IPR032781">
    <property type="entry name" value="ABC_tran_Xtn"/>
</dbReference>
<evidence type="ECO:0000313" key="6">
    <source>
        <dbReference type="Proteomes" id="UP000539052"/>
    </source>
</evidence>
<dbReference type="PANTHER" id="PTHR42855:SF2">
    <property type="entry name" value="DRUG RESISTANCE ABC TRANSPORTER,ATP-BINDING PROTEIN"/>
    <property type="match status" value="1"/>
</dbReference>
<comment type="caution">
    <text evidence="5">The sequence shown here is derived from an EMBL/GenBank/DDBJ whole genome shotgun (WGS) entry which is preliminary data.</text>
</comment>
<evidence type="ECO:0000256" key="2">
    <source>
        <dbReference type="ARBA" id="ARBA00022840"/>
    </source>
</evidence>
<evidence type="ECO:0000313" key="5">
    <source>
        <dbReference type="EMBL" id="NNJ30193.1"/>
    </source>
</evidence>
<feature type="coiled-coil region" evidence="3">
    <location>
        <begin position="241"/>
        <end position="275"/>
    </location>
</feature>
<feature type="domain" description="ABC transporter" evidence="4">
    <location>
        <begin position="2"/>
        <end position="252"/>
    </location>
</feature>
<name>A0ABX1VP38_9FIRM</name>
<accession>A0ABX1VP38</accession>
<dbReference type="Gene3D" id="3.40.50.300">
    <property type="entry name" value="P-loop containing nucleotide triphosphate hydrolases"/>
    <property type="match status" value="2"/>
</dbReference>
<dbReference type="EMBL" id="JAAOXG010000020">
    <property type="protein sequence ID" value="NNJ30193.1"/>
    <property type="molecule type" value="Genomic_DNA"/>
</dbReference>
<dbReference type="InterPro" id="IPR027417">
    <property type="entry name" value="P-loop_NTPase"/>
</dbReference>
<reference evidence="5 6" key="1">
    <citation type="submission" date="2020-03" db="EMBL/GenBank/DDBJ databases">
        <title>Genome Sequence of industrial isolate, B5A.</title>
        <authorList>
            <person name="Sharma S."/>
            <person name="Patil P.B."/>
            <person name="Korpole S."/>
        </authorList>
    </citation>
    <scope>NUCLEOTIDE SEQUENCE [LARGE SCALE GENOMIC DNA]</scope>
    <source>
        <strain evidence="5 6">PI-S10-B5A</strain>
    </source>
</reference>
<evidence type="ECO:0000256" key="1">
    <source>
        <dbReference type="ARBA" id="ARBA00022741"/>
    </source>
</evidence>
<dbReference type="Pfam" id="PF00005">
    <property type="entry name" value="ABC_tran"/>
    <property type="match status" value="2"/>
</dbReference>
<organism evidence="5 6">
    <name type="scientific">Lacrimispora defluvii</name>
    <dbReference type="NCBI Taxonomy" id="2719233"/>
    <lineage>
        <taxon>Bacteria</taxon>
        <taxon>Bacillati</taxon>
        <taxon>Bacillota</taxon>
        <taxon>Clostridia</taxon>
        <taxon>Lachnospirales</taxon>
        <taxon>Lachnospiraceae</taxon>
        <taxon>Lacrimispora</taxon>
    </lineage>
</organism>
<proteinExistence type="predicted"/>
<keyword evidence="3" id="KW-0175">Coiled coil</keyword>
<dbReference type="InterPro" id="IPR051309">
    <property type="entry name" value="ABCF_ATPase"/>
</dbReference>
<dbReference type="PROSITE" id="PS50893">
    <property type="entry name" value="ABC_TRANSPORTER_2"/>
    <property type="match status" value="2"/>
</dbReference>
<keyword evidence="1" id="KW-0547">Nucleotide-binding</keyword>
<evidence type="ECO:0000259" key="4">
    <source>
        <dbReference type="PROSITE" id="PS50893"/>
    </source>
</evidence>
<dbReference type="InterPro" id="IPR003593">
    <property type="entry name" value="AAA+_ATPase"/>
</dbReference>
<keyword evidence="2 5" id="KW-0067">ATP-binding</keyword>
<evidence type="ECO:0000256" key="3">
    <source>
        <dbReference type="SAM" id="Coils"/>
    </source>
</evidence>
<dbReference type="SMART" id="SM00382">
    <property type="entry name" value="AAA"/>
    <property type="match status" value="2"/>
</dbReference>
<feature type="domain" description="ABC transporter" evidence="4">
    <location>
        <begin position="320"/>
        <end position="534"/>
    </location>
</feature>
<dbReference type="CDD" id="cd03221">
    <property type="entry name" value="ABCF_EF-3"/>
    <property type="match status" value="2"/>
</dbReference>
<dbReference type="RefSeq" id="WP_170821397.1">
    <property type="nucleotide sequence ID" value="NZ_JAAOXG010000020.1"/>
</dbReference>
<dbReference type="PANTHER" id="PTHR42855">
    <property type="entry name" value="ABC TRANSPORTER ATP-BINDING SUBUNIT"/>
    <property type="match status" value="1"/>
</dbReference>
<dbReference type="GO" id="GO:0005524">
    <property type="term" value="F:ATP binding"/>
    <property type="evidence" value="ECO:0007669"/>
    <property type="project" value="UniProtKB-KW"/>
</dbReference>
<protein>
    <submittedName>
        <fullName evidence="5">ATP-binding cassette domain-containing protein</fullName>
    </submittedName>
</protein>
<dbReference type="Proteomes" id="UP000539052">
    <property type="component" value="Unassembled WGS sequence"/>
</dbReference>
<sequence length="546" mass="61780">MISAHSVTLRLGKKALFEDVNIKFTEGNCYGLIGANGAGKSTFLKILSGELEPTGGDIVITPGQRLSFLKQDHFKYDECQVLDTVIMGNVRLYEIMKEKDAIYAKEDFTDEDGIKAADLEGEFATMNGWEAESDAANLLNGLGIETDLHYKLMKDLTGAQKVKVLLAQALFGNPDILLLDEPTNHLDLDAIAWLEEFLINFENTVIVVSHDRYFLNKVCTHIADIDYSKIQLYAGNYDFWYESSQLMVKQMKEANRKKEEKIKELQDFIQRFSANASKSKQATSRKRALEKIELDDIKPSSRKYPYIDFRPAREIGNEVLTVNDLTKTIDGVKILDHISFTLTREDKVAFVGPNELAKTVLFKILSGEMEPDEGDYKWGLTTTQSYFPKDNTAEFDNDDTIVDWLTQYSPEKDATYVRGFLGRMLFAGEDGVKKVRVLSGGEKVRCMLSKLMITGANVLLLDEPTDHLDMESITALNNGLVKFQGVLLFSSRDHQIVQTTANRIMEIVGGQLIDKITTYDEYLESDEMARKRQVFTLTEEQVTENQ</sequence>
<dbReference type="SUPFAM" id="SSF52540">
    <property type="entry name" value="P-loop containing nucleoside triphosphate hydrolases"/>
    <property type="match status" value="2"/>
</dbReference>
<gene>
    <name evidence="5" type="ORF">G9470_10390</name>
</gene>
<dbReference type="Pfam" id="PF12848">
    <property type="entry name" value="ABC_tran_Xtn"/>
    <property type="match status" value="1"/>
</dbReference>
<keyword evidence="6" id="KW-1185">Reference proteome</keyword>